<name>A0ACC5Y1G4_9TELE</name>
<dbReference type="EMBL" id="CM040976">
    <property type="protein sequence ID" value="MCJ8729453.1"/>
    <property type="molecule type" value="Genomic_DNA"/>
</dbReference>
<protein>
    <submittedName>
        <fullName evidence="1">Uncharacterized protein</fullName>
    </submittedName>
</protein>
<dbReference type="Proteomes" id="UP000830395">
    <property type="component" value="Chromosome 2"/>
</dbReference>
<keyword evidence="2" id="KW-1185">Reference proteome</keyword>
<organism evidence="1 2">
    <name type="scientific">Pangasius djambal</name>
    <dbReference type="NCBI Taxonomy" id="1691987"/>
    <lineage>
        <taxon>Eukaryota</taxon>
        <taxon>Metazoa</taxon>
        <taxon>Chordata</taxon>
        <taxon>Craniata</taxon>
        <taxon>Vertebrata</taxon>
        <taxon>Euteleostomi</taxon>
        <taxon>Actinopterygii</taxon>
        <taxon>Neopterygii</taxon>
        <taxon>Teleostei</taxon>
        <taxon>Ostariophysi</taxon>
        <taxon>Siluriformes</taxon>
        <taxon>Pangasiidae</taxon>
        <taxon>Pangasius</taxon>
    </lineage>
</organism>
<accession>A0ACC5Y1G4</accession>
<sequence length="502" mass="56166">MIQSAVTLKAFDAASRSLRGTMVTCVTWRRFVCMGLQGCILVELERGPRGFGFSLRGGTEYSMGLYILRLAEDGPAIQDGRIQVGDQIVEINGEPTQGISHTRAIELIQAGGNKVLLLLRPGQGLVTDTRAPSLTVSFPLGILSHFGPEAPDPVVSSPLSSPDDVFFTEQLPYEASAFSLFSPLVQLSSPSSSLGKREDRDKKSSSALSPNLAKSRSSLSPRPKGNSKNRSPKPQDSASPSMLEPICDRKSRSREYNIDSASTERKLNGPSKTKDESQNSCRSKENLTHCSQDSVKCKKSSKHQPSCTKSHKQSNQSGQEVLANGKEDCSKRSFRREEKKDSSERVGRDCSRGRQRTKKREGRNRKTAETNGQEVVVEAGAMPEEDVKLKSMLRRKKQPQDMEKDQDTSKSRVKKSRSHHRHEKEDKLQQRRSKKLQNGSKRKTQGEERDIEVYDIIIQEGDQNECEEELTITDAPDQNDHWTVPSFARILTREEVMRDLYE</sequence>
<comment type="caution">
    <text evidence="1">The sequence shown here is derived from an EMBL/GenBank/DDBJ whole genome shotgun (WGS) entry which is preliminary data.</text>
</comment>
<evidence type="ECO:0000313" key="2">
    <source>
        <dbReference type="Proteomes" id="UP000830395"/>
    </source>
</evidence>
<proteinExistence type="predicted"/>
<evidence type="ECO:0000313" key="1">
    <source>
        <dbReference type="EMBL" id="MCJ8729453.1"/>
    </source>
</evidence>
<gene>
    <name evidence="1" type="ORF">PDJAM_G00106500</name>
</gene>
<reference evidence="1" key="1">
    <citation type="submission" date="2020-02" db="EMBL/GenBank/DDBJ databases">
        <title>Genome sequencing of the panga catfish, Pangasius djambal.</title>
        <authorList>
            <person name="Wen M."/>
            <person name="Zahm M."/>
            <person name="Roques C."/>
            <person name="Cabau C."/>
            <person name="Klopp C."/>
            <person name="Donnadieu C."/>
            <person name="Jouanno E."/>
            <person name="Avarre J.-C."/>
            <person name="Campet M."/>
            <person name="Ha T."/>
            <person name="Dugue R."/>
            <person name="Lampietro C."/>
            <person name="Louis A."/>
            <person name="Herpin A."/>
            <person name="Echchiki A."/>
            <person name="Berthelot C."/>
            <person name="Parey E."/>
            <person name="Roest-Crollius H."/>
            <person name="Braasch I."/>
            <person name="Postlethwait J.H."/>
            <person name="Bobe J."/>
            <person name="Montfort J."/>
            <person name="Bouchez O."/>
            <person name="Begum T."/>
            <person name="Schartl M."/>
            <person name="Gustiano R."/>
            <person name="Guiguen Y."/>
        </authorList>
    </citation>
    <scope>NUCLEOTIDE SEQUENCE</scope>
    <source>
        <strain evidence="1">Pdj_M5554</strain>
    </source>
</reference>